<dbReference type="InterPro" id="IPR013694">
    <property type="entry name" value="VIT"/>
</dbReference>
<evidence type="ECO:0000313" key="5">
    <source>
        <dbReference type="EMBL" id="CAF1464774.1"/>
    </source>
</evidence>
<evidence type="ECO:0000313" key="6">
    <source>
        <dbReference type="Proteomes" id="UP000663870"/>
    </source>
</evidence>
<dbReference type="Gene3D" id="3.40.50.410">
    <property type="entry name" value="von Willebrand factor, type A domain"/>
    <property type="match status" value="1"/>
</dbReference>
<dbReference type="PANTHER" id="PTHR45737">
    <property type="entry name" value="VON WILLEBRAND FACTOR A DOMAIN-CONTAINING PROTEIN 5A"/>
    <property type="match status" value="1"/>
</dbReference>
<accession>A0A815QL72</accession>
<gene>
    <name evidence="5" type="ORF">JXQ802_LOCUS38382</name>
    <name evidence="4" type="ORF">PYM288_LOCUS24593</name>
</gene>
<evidence type="ECO:0000313" key="4">
    <source>
        <dbReference type="EMBL" id="CAF1195726.1"/>
    </source>
</evidence>
<dbReference type="PANTHER" id="PTHR45737:SF6">
    <property type="entry name" value="VON WILLEBRAND FACTOR A DOMAIN-CONTAINING PROTEIN 5A"/>
    <property type="match status" value="1"/>
</dbReference>
<feature type="compositionally biased region" description="Basic residues" evidence="1">
    <location>
        <begin position="694"/>
        <end position="705"/>
    </location>
</feature>
<evidence type="ECO:0000259" key="2">
    <source>
        <dbReference type="PROSITE" id="PS50234"/>
    </source>
</evidence>
<feature type="domain" description="VIT" evidence="3">
    <location>
        <begin position="1"/>
        <end position="131"/>
    </location>
</feature>
<reference evidence="5" key="1">
    <citation type="submission" date="2021-02" db="EMBL/GenBank/DDBJ databases">
        <authorList>
            <person name="Nowell W R."/>
        </authorList>
    </citation>
    <scope>NUCLEOTIDE SEQUENCE</scope>
</reference>
<keyword evidence="6" id="KW-1185">Reference proteome</keyword>
<sequence>MLQIVNRNNQATQVVPLKNVNIHSTIRSFAADVTITQVFRNDEAIPIEAVYCFPIEEQAAIYAFVARIDNREIVAELKEKKEAQKDYTEALEQGHGAYLMEQDEKSQDNFIINVGALPPSKECTITISYVTELDLVQGSIIRFVVPTTIAPRYNPERGGISSPADTNAQYIQTSPYTIEFCCQVENLDGNQIARINSSSHPIEIDLSQRDCYTVKFAQQNTHLDRDILINIELAEKHDTFIATIESNTVMATFMPTEDDCQRVTKFGNETNEFIFIVDCSGSMDDENKIELARQATLLFLKSLPMNCYFNIIRFGSNYVTLFNEITVVYNEDNARQAEALVKTMQADLGGTELLKPLKWLEQHAPTQGQSRQIFLLTDGEISNVTEVLDLCRSMASSTRIFSFGLGHSPSRSLVKGLARSTNGRFVFIPPNSTVDVYVGEQLQKALQRCITNVGVKWNLSTAVVETIPNQLPPVYAKDRLIVYGLLDDKSIPFDHNSSVELQVDQQQLSVASISRIPSISENGMIARLAAKALILELQHAKRPAKRTTVGSRQSRFQDNVEESNDPTISKLKETEKKRIIELSLQHKILSPHTAFIGIEKRTDGNNAHMALREVPIQISADDQHLRPTLHRLTNAARSSSINLTTSSTYSFSGSCRGDRGLGRSDIGAFETSTKSISSKLRNKIGYLSDYRMASSRRRSRSRSRSRSPPNREDYFLNRSNKHIRNVPTQSNPSEWPSNDQDTVRHLIDKQNFNGLWHLDAESIRHLTGQPLANFQSIHTDVPVLISAIVLILLETRFGAFVSMWHGVAQKARTIIIEKLGKDPKNLETLLESIRKQL</sequence>
<dbReference type="Pfam" id="PF13768">
    <property type="entry name" value="VWA_3"/>
    <property type="match status" value="1"/>
</dbReference>
<feature type="region of interest" description="Disordered" evidence="1">
    <location>
        <begin position="545"/>
        <end position="565"/>
    </location>
</feature>
<dbReference type="Proteomes" id="UP000663854">
    <property type="component" value="Unassembled WGS sequence"/>
</dbReference>
<dbReference type="SMART" id="SM00609">
    <property type="entry name" value="VIT"/>
    <property type="match status" value="1"/>
</dbReference>
<feature type="domain" description="VWFA" evidence="2">
    <location>
        <begin position="272"/>
        <end position="446"/>
    </location>
</feature>
<feature type="region of interest" description="Disordered" evidence="1">
    <location>
        <begin position="691"/>
        <end position="740"/>
    </location>
</feature>
<feature type="compositionally biased region" description="Polar residues" evidence="1">
    <location>
        <begin position="726"/>
        <end position="740"/>
    </location>
</feature>
<feature type="compositionally biased region" description="Polar residues" evidence="1">
    <location>
        <begin position="548"/>
        <end position="557"/>
    </location>
</feature>
<dbReference type="Proteomes" id="UP000663870">
    <property type="component" value="Unassembled WGS sequence"/>
</dbReference>
<evidence type="ECO:0000256" key="1">
    <source>
        <dbReference type="SAM" id="MobiDB-lite"/>
    </source>
</evidence>
<comment type="caution">
    <text evidence="5">The sequence shown here is derived from an EMBL/GenBank/DDBJ whole genome shotgun (WGS) entry which is preliminary data.</text>
</comment>
<dbReference type="SUPFAM" id="SSF53300">
    <property type="entry name" value="vWA-like"/>
    <property type="match status" value="1"/>
</dbReference>
<dbReference type="EMBL" id="CAJNOH010001253">
    <property type="protein sequence ID" value="CAF1195726.1"/>
    <property type="molecule type" value="Genomic_DNA"/>
</dbReference>
<dbReference type="PROSITE" id="PS50234">
    <property type="entry name" value="VWFA"/>
    <property type="match status" value="1"/>
</dbReference>
<organism evidence="5 6">
    <name type="scientific">Rotaria sordida</name>
    <dbReference type="NCBI Taxonomy" id="392033"/>
    <lineage>
        <taxon>Eukaryota</taxon>
        <taxon>Metazoa</taxon>
        <taxon>Spiralia</taxon>
        <taxon>Gnathifera</taxon>
        <taxon>Rotifera</taxon>
        <taxon>Eurotatoria</taxon>
        <taxon>Bdelloidea</taxon>
        <taxon>Philodinida</taxon>
        <taxon>Philodinidae</taxon>
        <taxon>Rotaria</taxon>
    </lineage>
</organism>
<dbReference type="InterPro" id="IPR036465">
    <property type="entry name" value="vWFA_dom_sf"/>
</dbReference>
<dbReference type="PROSITE" id="PS51468">
    <property type="entry name" value="VIT"/>
    <property type="match status" value="1"/>
</dbReference>
<dbReference type="AlphaFoldDB" id="A0A815QL72"/>
<evidence type="ECO:0000259" key="3">
    <source>
        <dbReference type="PROSITE" id="PS51468"/>
    </source>
</evidence>
<dbReference type="InterPro" id="IPR002035">
    <property type="entry name" value="VWF_A"/>
</dbReference>
<dbReference type="EMBL" id="CAJNOL010002125">
    <property type="protein sequence ID" value="CAF1464774.1"/>
    <property type="molecule type" value="Genomic_DNA"/>
</dbReference>
<proteinExistence type="predicted"/>
<dbReference type="SMART" id="SM00327">
    <property type="entry name" value="VWA"/>
    <property type="match status" value="1"/>
</dbReference>
<protein>
    <submittedName>
        <fullName evidence="5">Uncharacterized protein</fullName>
    </submittedName>
</protein>
<name>A0A815QL72_9BILA</name>
<dbReference type="Pfam" id="PF08487">
    <property type="entry name" value="VIT"/>
    <property type="match status" value="1"/>
</dbReference>